<dbReference type="STRING" id="1802399.A3E39_01360"/>
<accession>A0A1F7UKI6</accession>
<feature type="domain" description="Glycosyl transferase family 1" evidence="3">
    <location>
        <begin position="191"/>
        <end position="355"/>
    </location>
</feature>
<keyword evidence="1" id="KW-0328">Glycosyltransferase</keyword>
<dbReference type="CDD" id="cd03801">
    <property type="entry name" value="GT4_PimA-like"/>
    <property type="match status" value="1"/>
</dbReference>
<dbReference type="PANTHER" id="PTHR12526">
    <property type="entry name" value="GLYCOSYLTRANSFERASE"/>
    <property type="match status" value="1"/>
</dbReference>
<dbReference type="AlphaFoldDB" id="A0A1F7UKI6"/>
<name>A0A1F7UKI6_9BACT</name>
<evidence type="ECO:0000256" key="1">
    <source>
        <dbReference type="ARBA" id="ARBA00022676"/>
    </source>
</evidence>
<dbReference type="Gene3D" id="3.40.50.2000">
    <property type="entry name" value="Glycogen Phosphorylase B"/>
    <property type="match status" value="2"/>
</dbReference>
<dbReference type="InterPro" id="IPR001296">
    <property type="entry name" value="Glyco_trans_1"/>
</dbReference>
<gene>
    <name evidence="5" type="ORF">A3E39_01360</name>
</gene>
<dbReference type="GO" id="GO:0016757">
    <property type="term" value="F:glycosyltransferase activity"/>
    <property type="evidence" value="ECO:0007669"/>
    <property type="project" value="UniProtKB-KW"/>
</dbReference>
<protein>
    <recommendedName>
        <fullName evidence="7">Glycosyl transferase family 1 domain-containing protein</fullName>
    </recommendedName>
</protein>
<dbReference type="Proteomes" id="UP000176603">
    <property type="component" value="Unassembled WGS sequence"/>
</dbReference>
<dbReference type="InterPro" id="IPR028098">
    <property type="entry name" value="Glyco_trans_4-like_N"/>
</dbReference>
<evidence type="ECO:0000259" key="4">
    <source>
        <dbReference type="Pfam" id="PF13439"/>
    </source>
</evidence>
<evidence type="ECO:0000313" key="5">
    <source>
        <dbReference type="EMBL" id="OGL78792.1"/>
    </source>
</evidence>
<evidence type="ECO:0000313" key="6">
    <source>
        <dbReference type="Proteomes" id="UP000176603"/>
    </source>
</evidence>
<comment type="caution">
    <text evidence="5">The sequence shown here is derived from an EMBL/GenBank/DDBJ whole genome shotgun (WGS) entry which is preliminary data.</text>
</comment>
<proteinExistence type="predicted"/>
<sequence>MIFSTVYFPLVGGAEIAMREVTDRITDGSTSLTTGVEFHMVCARLKPGLASTENIGNITVHRVGFGRTFDKYLLPVLGTVKALTLGRFDAAWALMASYGGFAALTYTWVRPKTKLLLTLQEGDPLEHYAKRAGKLEFLHKKVFQRADAVQAISRFLAEWSIKMGFKGKPEVVPNGVDIAKFTTRISSVRRGELRASYGFNDGDVVLATASRLSLKNGIDDLIRSLVKLPASYKVLIAGDGEDRQKLEVLTAQKGLQGRVVFLGSKPHDELPGILQASDIFVRASLSEGLGNSFLEAMAAGIPVVGTPVGGIPDFLTDGETGVFCQPRDPDSIAAAVLRIQNDPALRSRLITNGERVVREKYGWDGIASRIRGMLVNLQRP</sequence>
<organism evidence="5 6">
    <name type="scientific">Candidatus Uhrbacteria bacterium RIFCSPHIGHO2_12_FULL_60_25</name>
    <dbReference type="NCBI Taxonomy" id="1802399"/>
    <lineage>
        <taxon>Bacteria</taxon>
        <taxon>Candidatus Uhriibacteriota</taxon>
    </lineage>
</organism>
<dbReference type="EMBL" id="MGEH01000024">
    <property type="protein sequence ID" value="OGL78792.1"/>
    <property type="molecule type" value="Genomic_DNA"/>
</dbReference>
<keyword evidence="2" id="KW-0808">Transferase</keyword>
<dbReference type="Pfam" id="PF00534">
    <property type="entry name" value="Glycos_transf_1"/>
    <property type="match status" value="1"/>
</dbReference>
<dbReference type="Pfam" id="PF13439">
    <property type="entry name" value="Glyco_transf_4"/>
    <property type="match status" value="1"/>
</dbReference>
<dbReference type="PANTHER" id="PTHR12526:SF510">
    <property type="entry name" value="D-INOSITOL 3-PHOSPHATE GLYCOSYLTRANSFERASE"/>
    <property type="match status" value="1"/>
</dbReference>
<feature type="domain" description="Glycosyltransferase subfamily 4-like N-terminal" evidence="4">
    <location>
        <begin position="34"/>
        <end position="179"/>
    </location>
</feature>
<evidence type="ECO:0008006" key="7">
    <source>
        <dbReference type="Google" id="ProtNLM"/>
    </source>
</evidence>
<evidence type="ECO:0000256" key="2">
    <source>
        <dbReference type="ARBA" id="ARBA00022679"/>
    </source>
</evidence>
<reference evidence="5 6" key="1">
    <citation type="journal article" date="2016" name="Nat. Commun.">
        <title>Thousands of microbial genomes shed light on interconnected biogeochemical processes in an aquifer system.</title>
        <authorList>
            <person name="Anantharaman K."/>
            <person name="Brown C.T."/>
            <person name="Hug L.A."/>
            <person name="Sharon I."/>
            <person name="Castelle C.J."/>
            <person name="Probst A.J."/>
            <person name="Thomas B.C."/>
            <person name="Singh A."/>
            <person name="Wilkins M.J."/>
            <person name="Karaoz U."/>
            <person name="Brodie E.L."/>
            <person name="Williams K.H."/>
            <person name="Hubbard S.S."/>
            <person name="Banfield J.F."/>
        </authorList>
    </citation>
    <scope>NUCLEOTIDE SEQUENCE [LARGE SCALE GENOMIC DNA]</scope>
</reference>
<dbReference type="SUPFAM" id="SSF53756">
    <property type="entry name" value="UDP-Glycosyltransferase/glycogen phosphorylase"/>
    <property type="match status" value="1"/>
</dbReference>
<evidence type="ECO:0000259" key="3">
    <source>
        <dbReference type="Pfam" id="PF00534"/>
    </source>
</evidence>